<reference evidence="5" key="1">
    <citation type="journal article" date="2019" name="Int. J. Syst. Evol. Microbiol.">
        <title>The Global Catalogue of Microorganisms (GCM) 10K type strain sequencing project: providing services to taxonomists for standard genome sequencing and annotation.</title>
        <authorList>
            <consortium name="The Broad Institute Genomics Platform"/>
            <consortium name="The Broad Institute Genome Sequencing Center for Infectious Disease"/>
            <person name="Wu L."/>
            <person name="Ma J."/>
        </authorList>
    </citation>
    <scope>NUCLEOTIDE SEQUENCE [LARGE SCALE GENOMIC DNA]</scope>
    <source>
        <strain evidence="5">KCTC 42473</strain>
    </source>
</reference>
<dbReference type="PANTHER" id="PTHR30290">
    <property type="entry name" value="PERIPLASMIC BINDING COMPONENT OF ABC TRANSPORTER"/>
    <property type="match status" value="1"/>
</dbReference>
<organism evidence="4 5">
    <name type="scientific">Paracoccus angustae</name>
    <dbReference type="NCBI Taxonomy" id="1671480"/>
    <lineage>
        <taxon>Bacteria</taxon>
        <taxon>Pseudomonadati</taxon>
        <taxon>Pseudomonadota</taxon>
        <taxon>Alphaproteobacteria</taxon>
        <taxon>Rhodobacterales</taxon>
        <taxon>Paracoccaceae</taxon>
        <taxon>Paracoccus</taxon>
    </lineage>
</organism>
<evidence type="ECO:0000259" key="3">
    <source>
        <dbReference type="Pfam" id="PF00496"/>
    </source>
</evidence>
<dbReference type="InterPro" id="IPR000914">
    <property type="entry name" value="SBP_5_dom"/>
</dbReference>
<comment type="similarity">
    <text evidence="2">Belongs to the bacterial solute-binding protein 5 family.</text>
</comment>
<gene>
    <name evidence="4" type="ORF">ACFOM8_17250</name>
</gene>
<name>A0ABV7U7X0_9RHOB</name>
<dbReference type="PANTHER" id="PTHR30290:SF83">
    <property type="entry name" value="ABC TRANSPORTER SUBSTRATE-BINDING PROTEIN"/>
    <property type="match status" value="1"/>
</dbReference>
<sequence length="100" mass="10612">MAPFEIKDADPVTGGKFFIKMDIAETLVNADAEGRLTPGLATDWHVSDDGLEWRFALRQGVTFHDGSAFTAEAASKALNVARAKPGLLETAPIGPNGTAR</sequence>
<dbReference type="EMBL" id="JBHRXY010000021">
    <property type="protein sequence ID" value="MFC3631192.1"/>
    <property type="molecule type" value="Genomic_DNA"/>
</dbReference>
<protein>
    <submittedName>
        <fullName evidence="4">ABC transporter substrate-binding protein</fullName>
    </submittedName>
</protein>
<feature type="domain" description="Solute-binding protein family 5" evidence="3">
    <location>
        <begin position="36"/>
        <end position="85"/>
    </location>
</feature>
<accession>A0ABV7U7X0</accession>
<keyword evidence="5" id="KW-1185">Reference proteome</keyword>
<dbReference type="Proteomes" id="UP001595539">
    <property type="component" value="Unassembled WGS sequence"/>
</dbReference>
<evidence type="ECO:0000313" key="4">
    <source>
        <dbReference type="EMBL" id="MFC3631192.1"/>
    </source>
</evidence>
<dbReference type="Gene3D" id="3.40.190.10">
    <property type="entry name" value="Periplasmic binding protein-like II"/>
    <property type="match status" value="1"/>
</dbReference>
<evidence type="ECO:0000313" key="5">
    <source>
        <dbReference type="Proteomes" id="UP001595539"/>
    </source>
</evidence>
<comment type="caution">
    <text evidence="4">The sequence shown here is derived from an EMBL/GenBank/DDBJ whole genome shotgun (WGS) entry which is preliminary data.</text>
</comment>
<dbReference type="RefSeq" id="WP_377763369.1">
    <property type="nucleotide sequence ID" value="NZ_JBHRXY010000021.1"/>
</dbReference>
<evidence type="ECO:0000256" key="2">
    <source>
        <dbReference type="ARBA" id="ARBA00005695"/>
    </source>
</evidence>
<proteinExistence type="inferred from homology"/>
<dbReference type="Pfam" id="PF00496">
    <property type="entry name" value="SBP_bac_5"/>
    <property type="match status" value="1"/>
</dbReference>
<comment type="subcellular location">
    <subcellularLocation>
        <location evidence="1">Periplasm</location>
    </subcellularLocation>
</comment>
<dbReference type="SUPFAM" id="SSF53850">
    <property type="entry name" value="Periplasmic binding protein-like II"/>
    <property type="match status" value="1"/>
</dbReference>
<dbReference type="InterPro" id="IPR039424">
    <property type="entry name" value="SBP_5"/>
</dbReference>
<evidence type="ECO:0000256" key="1">
    <source>
        <dbReference type="ARBA" id="ARBA00004418"/>
    </source>
</evidence>